<dbReference type="RefSeq" id="XP_027200342.1">
    <property type="nucleotide sequence ID" value="XM_027344541.1"/>
</dbReference>
<evidence type="ECO:0000256" key="3">
    <source>
        <dbReference type="ARBA" id="ARBA00022801"/>
    </source>
</evidence>
<dbReference type="Pfam" id="PF00271">
    <property type="entry name" value="Helicase_C"/>
    <property type="match status" value="1"/>
</dbReference>
<keyword evidence="4 7" id="KW-0347">Helicase</keyword>
<dbReference type="InParanoid" id="A0A6P6Y4D5"/>
<reference evidence="13" key="1">
    <citation type="submission" date="2025-08" db="UniProtKB">
        <authorList>
            <consortium name="RefSeq"/>
        </authorList>
    </citation>
    <scope>IDENTIFICATION</scope>
    <source>
        <strain evidence="13">Airmid</strain>
    </source>
</reference>
<dbReference type="GO" id="GO:0016787">
    <property type="term" value="F:hydrolase activity"/>
    <property type="evidence" value="ECO:0007669"/>
    <property type="project" value="UniProtKB-KW"/>
</dbReference>
<evidence type="ECO:0000259" key="10">
    <source>
        <dbReference type="PROSITE" id="PS51194"/>
    </source>
</evidence>
<evidence type="ECO:0000313" key="13">
    <source>
        <dbReference type="RefSeq" id="XP_027200342.1"/>
    </source>
</evidence>
<dbReference type="SMART" id="SM00487">
    <property type="entry name" value="DEXDc"/>
    <property type="match status" value="1"/>
</dbReference>
<dbReference type="InterPro" id="IPR027417">
    <property type="entry name" value="P-loop_NTPase"/>
</dbReference>
<dbReference type="OrthoDB" id="196131at2759"/>
<dbReference type="Gene3D" id="3.40.50.300">
    <property type="entry name" value="P-loop containing nucleotide triphosphate hydrolases"/>
    <property type="match status" value="2"/>
</dbReference>
<name>A0A6P6Y4D5_DERPT</name>
<dbReference type="Pfam" id="PF00270">
    <property type="entry name" value="DEAD"/>
    <property type="match status" value="1"/>
</dbReference>
<protein>
    <recommendedName>
        <fullName evidence="1">RNA helicase</fullName>
        <ecNumber evidence="1">3.6.4.13</ecNumber>
    </recommendedName>
</protein>
<evidence type="ECO:0000256" key="2">
    <source>
        <dbReference type="ARBA" id="ARBA00022741"/>
    </source>
</evidence>
<feature type="domain" description="Helicase ATP-binding" evidence="9">
    <location>
        <begin position="82"/>
        <end position="255"/>
    </location>
</feature>
<comment type="similarity">
    <text evidence="7">Belongs to the DEAD box helicase family.</text>
</comment>
<organism evidence="12 13">
    <name type="scientific">Dermatophagoides pteronyssinus</name>
    <name type="common">European house dust mite</name>
    <dbReference type="NCBI Taxonomy" id="6956"/>
    <lineage>
        <taxon>Eukaryota</taxon>
        <taxon>Metazoa</taxon>
        <taxon>Ecdysozoa</taxon>
        <taxon>Arthropoda</taxon>
        <taxon>Chelicerata</taxon>
        <taxon>Arachnida</taxon>
        <taxon>Acari</taxon>
        <taxon>Acariformes</taxon>
        <taxon>Sarcoptiformes</taxon>
        <taxon>Astigmata</taxon>
        <taxon>Psoroptidia</taxon>
        <taxon>Analgoidea</taxon>
        <taxon>Pyroglyphidae</taxon>
        <taxon>Dermatophagoidinae</taxon>
        <taxon>Dermatophagoides</taxon>
    </lineage>
</organism>
<keyword evidence="5 7" id="KW-0067">ATP-binding</keyword>
<dbReference type="GO" id="GO:0003724">
    <property type="term" value="F:RNA helicase activity"/>
    <property type="evidence" value="ECO:0007669"/>
    <property type="project" value="UniProtKB-EC"/>
</dbReference>
<evidence type="ECO:0000313" key="12">
    <source>
        <dbReference type="Proteomes" id="UP000515146"/>
    </source>
</evidence>
<dbReference type="InterPro" id="IPR011545">
    <property type="entry name" value="DEAD/DEAH_box_helicase_dom"/>
</dbReference>
<proteinExistence type="inferred from homology"/>
<evidence type="ECO:0000256" key="8">
    <source>
        <dbReference type="SAM" id="MobiDB-lite"/>
    </source>
</evidence>
<dbReference type="InterPro" id="IPR014014">
    <property type="entry name" value="RNA_helicase_DEAD_Q_motif"/>
</dbReference>
<accession>A0A6P6Y4D5</accession>
<sequence length="471" mass="53170">MSDMAVSKPFEKNFYQPTEYTVGVPEPEVREYRRKNEIQILTPGCDFKPVFRFEDAGFRPEQTQRLLEAGFTAPSAIQAQSWPIIMSGKNFIGIATTGSGKTLAFLLPALVHIAAQRRLNPGEGPICLVLAPTRELAEQIRNEGRKFCMGVRISAIYGGSPKRMQLQELGGRVEILVACPGRLIDFLKDRRLTIGRVTFFVLDEADRMLDFGFKPQIEEINEYIRKDRQVCFFSATWPKELRHLAYSLCEDQPVHVQIGSSELSAAKSVKQHVKIVSEEEKYNEVINLLRDLEQRGTNAGIMIFCETKRSCDYFARELRRQQFNCVCIHGDKEQEERRYVLEEFKTGRANILVATDVASRGLDIKDVKVVINIDMPMQIEDYVHRIGRTGRANATGESYTFFTDKNKSLCKALVGVLQDAGQEVPVELSSMIRTAPQYNSRFGRSRYGGGGFGRGHGGPYGNRGGAPEKFR</sequence>
<feature type="domain" description="DEAD-box RNA helicase Q" evidence="11">
    <location>
        <begin position="51"/>
        <end position="79"/>
    </location>
</feature>
<dbReference type="PROSITE" id="PS00039">
    <property type="entry name" value="DEAD_ATP_HELICASE"/>
    <property type="match status" value="1"/>
</dbReference>
<dbReference type="KEGG" id="dpte:113794419"/>
<evidence type="ECO:0000256" key="1">
    <source>
        <dbReference type="ARBA" id="ARBA00012552"/>
    </source>
</evidence>
<dbReference type="CDD" id="cd18787">
    <property type="entry name" value="SF2_C_DEAD"/>
    <property type="match status" value="1"/>
</dbReference>
<keyword evidence="2 7" id="KW-0547">Nucleotide-binding</keyword>
<dbReference type="PROSITE" id="PS51194">
    <property type="entry name" value="HELICASE_CTER"/>
    <property type="match status" value="1"/>
</dbReference>
<evidence type="ECO:0000256" key="5">
    <source>
        <dbReference type="ARBA" id="ARBA00022840"/>
    </source>
</evidence>
<evidence type="ECO:0000256" key="7">
    <source>
        <dbReference type="RuleBase" id="RU000492"/>
    </source>
</evidence>
<dbReference type="AlphaFoldDB" id="A0A6P6Y4D5"/>
<keyword evidence="3 7" id="KW-0378">Hydrolase</keyword>
<dbReference type="InterPro" id="IPR000629">
    <property type="entry name" value="RNA-helicase_DEAD-box_CS"/>
</dbReference>
<dbReference type="SMART" id="SM00490">
    <property type="entry name" value="HELICc"/>
    <property type="match status" value="1"/>
</dbReference>
<feature type="region of interest" description="Disordered" evidence="8">
    <location>
        <begin position="450"/>
        <end position="471"/>
    </location>
</feature>
<evidence type="ECO:0000259" key="9">
    <source>
        <dbReference type="PROSITE" id="PS51192"/>
    </source>
</evidence>
<dbReference type="GO" id="GO:0005524">
    <property type="term" value="F:ATP binding"/>
    <property type="evidence" value="ECO:0007669"/>
    <property type="project" value="UniProtKB-KW"/>
</dbReference>
<evidence type="ECO:0000256" key="4">
    <source>
        <dbReference type="ARBA" id="ARBA00022806"/>
    </source>
</evidence>
<feature type="short sequence motif" description="Q motif" evidence="6">
    <location>
        <begin position="51"/>
        <end position="79"/>
    </location>
</feature>
<dbReference type="GO" id="GO:0003676">
    <property type="term" value="F:nucleic acid binding"/>
    <property type="evidence" value="ECO:0007669"/>
    <property type="project" value="InterPro"/>
</dbReference>
<dbReference type="OMA" id="YKAPAAM"/>
<evidence type="ECO:0000256" key="6">
    <source>
        <dbReference type="PROSITE-ProRule" id="PRU00552"/>
    </source>
</evidence>
<dbReference type="PROSITE" id="PS51192">
    <property type="entry name" value="HELICASE_ATP_BIND_1"/>
    <property type="match status" value="1"/>
</dbReference>
<feature type="domain" description="Helicase C-terminal" evidence="10">
    <location>
        <begin position="268"/>
        <end position="432"/>
    </location>
</feature>
<dbReference type="PROSITE" id="PS51195">
    <property type="entry name" value="Q_MOTIF"/>
    <property type="match status" value="1"/>
</dbReference>
<dbReference type="InterPro" id="IPR014001">
    <property type="entry name" value="Helicase_ATP-bd"/>
</dbReference>
<dbReference type="Proteomes" id="UP000515146">
    <property type="component" value="Unplaced"/>
</dbReference>
<dbReference type="SUPFAM" id="SSF52540">
    <property type="entry name" value="P-loop containing nucleoside triphosphate hydrolases"/>
    <property type="match status" value="1"/>
</dbReference>
<evidence type="ECO:0000259" key="11">
    <source>
        <dbReference type="PROSITE" id="PS51195"/>
    </source>
</evidence>
<dbReference type="PANTHER" id="PTHR47958">
    <property type="entry name" value="ATP-DEPENDENT RNA HELICASE DBP3"/>
    <property type="match status" value="1"/>
</dbReference>
<gene>
    <name evidence="13" type="primary">LOC113794419</name>
</gene>
<dbReference type="EC" id="3.6.4.13" evidence="1"/>
<feature type="compositionally biased region" description="Gly residues" evidence="8">
    <location>
        <begin position="450"/>
        <end position="464"/>
    </location>
</feature>
<keyword evidence="12" id="KW-1185">Reference proteome</keyword>
<dbReference type="InterPro" id="IPR001650">
    <property type="entry name" value="Helicase_C-like"/>
</dbReference>
<dbReference type="FunFam" id="3.40.50.300:FF:000008">
    <property type="entry name" value="ATP-dependent RNA helicase RhlB"/>
    <property type="match status" value="1"/>
</dbReference>